<dbReference type="PANTHER" id="PTHR21137:SF35">
    <property type="entry name" value="ODORANT RECEPTOR 19A-RELATED"/>
    <property type="match status" value="1"/>
</dbReference>
<evidence type="ECO:0000256" key="4">
    <source>
        <dbReference type="ARBA" id="ARBA00022692"/>
    </source>
</evidence>
<protein>
    <recommendedName>
        <fullName evidence="10">Odorant receptor</fullName>
    </recommendedName>
</protein>
<name>A0ABN7A8A4_9HEMI</name>
<sequence length="387" mass="44194">MCYGSMLFWRKSYTFSFFFIMTTGMVMAGGFVYGAYLESHKEVMLETLNMILLAVNMFVQLTSNQIHAHKLVNFFRAIDKGIYDYETLDKETALEIQQGRDEMRETKKRFAYNWKILMVCCLTAITLKRPATVLILGKGFRETDGANNLIWGAPVCVYMPFANYWVPYVIGWIMSTGYCCSIAIAGLGASLMYVYITVELIYEFEALKTILCKSTRRAEDLYSRRNGTTSMEDCLVECIKESVKHHHILLREYQNFKDVESVPLFMIIFDGGIVLGLSAYLIIGDGISLQVKVAMVMLTSVEFSLAVLYAYYSQRIKDACFSIGDGLYEADWIEHSRKIKVHMNMIKAFCNTSNELTAAGFAPVNMETILKILYAGYTYMGLVFTMW</sequence>
<reference evidence="11 12" key="1">
    <citation type="submission" date="2023-09" db="EMBL/GenBank/DDBJ databases">
        <title>Nesidiocoris tenuis whole genome shotgun sequence.</title>
        <authorList>
            <person name="Shibata T."/>
            <person name="Shimoda M."/>
            <person name="Kobayashi T."/>
            <person name="Uehara T."/>
        </authorList>
    </citation>
    <scope>NUCLEOTIDE SEQUENCE [LARGE SCALE GENOMIC DNA]</scope>
    <source>
        <strain evidence="11 12">Japan</strain>
    </source>
</reference>
<evidence type="ECO:0000256" key="9">
    <source>
        <dbReference type="ARBA" id="ARBA00023224"/>
    </source>
</evidence>
<dbReference type="Pfam" id="PF02949">
    <property type="entry name" value="7tm_6"/>
    <property type="match status" value="1"/>
</dbReference>
<feature type="transmembrane region" description="Helical" evidence="10">
    <location>
        <begin position="295"/>
        <end position="312"/>
    </location>
</feature>
<evidence type="ECO:0000256" key="1">
    <source>
        <dbReference type="ARBA" id="ARBA00004651"/>
    </source>
</evidence>
<feature type="transmembrane region" description="Helical" evidence="10">
    <location>
        <begin position="262"/>
        <end position="283"/>
    </location>
</feature>
<evidence type="ECO:0000256" key="5">
    <source>
        <dbReference type="ARBA" id="ARBA00022725"/>
    </source>
</evidence>
<keyword evidence="4 10" id="KW-0812">Transmembrane</keyword>
<dbReference type="InterPro" id="IPR004117">
    <property type="entry name" value="7tm6_olfct_rcpt"/>
</dbReference>
<feature type="transmembrane region" description="Helical" evidence="10">
    <location>
        <begin position="110"/>
        <end position="128"/>
    </location>
</feature>
<dbReference type="EMBL" id="AP028909">
    <property type="protein sequence ID" value="BES88524.1"/>
    <property type="molecule type" value="Genomic_DNA"/>
</dbReference>
<evidence type="ECO:0000313" key="11">
    <source>
        <dbReference type="EMBL" id="BES88524.1"/>
    </source>
</evidence>
<dbReference type="PANTHER" id="PTHR21137">
    <property type="entry name" value="ODORANT RECEPTOR"/>
    <property type="match status" value="1"/>
</dbReference>
<keyword evidence="6 10" id="KW-1133">Transmembrane helix</keyword>
<keyword evidence="5 10" id="KW-0552">Olfaction</keyword>
<proteinExistence type="inferred from homology"/>
<keyword evidence="7 10" id="KW-0472">Membrane</keyword>
<feature type="transmembrane region" description="Helical" evidence="10">
    <location>
        <begin position="12"/>
        <end position="37"/>
    </location>
</feature>
<comment type="similarity">
    <text evidence="10">Belongs to the insect chemoreceptor superfamily. Heteromeric odorant receptor channel (TC 1.A.69) family.</text>
</comment>
<keyword evidence="8 10" id="KW-0675">Receptor</keyword>
<evidence type="ECO:0000256" key="2">
    <source>
        <dbReference type="ARBA" id="ARBA00022475"/>
    </source>
</evidence>
<evidence type="ECO:0000256" key="7">
    <source>
        <dbReference type="ARBA" id="ARBA00023136"/>
    </source>
</evidence>
<keyword evidence="9 10" id="KW-0807">Transducer</keyword>
<comment type="caution">
    <text evidence="10">Lacks conserved residue(s) required for the propagation of feature annotation.</text>
</comment>
<evidence type="ECO:0000256" key="8">
    <source>
        <dbReference type="ARBA" id="ARBA00023170"/>
    </source>
</evidence>
<evidence type="ECO:0000256" key="3">
    <source>
        <dbReference type="ARBA" id="ARBA00022606"/>
    </source>
</evidence>
<keyword evidence="2" id="KW-1003">Cell membrane</keyword>
<dbReference type="Proteomes" id="UP001307889">
    <property type="component" value="Chromosome 1"/>
</dbReference>
<gene>
    <name evidence="11" type="ORF">NTJ_01330</name>
</gene>
<keyword evidence="12" id="KW-1185">Reference proteome</keyword>
<organism evidence="11 12">
    <name type="scientific">Nesidiocoris tenuis</name>
    <dbReference type="NCBI Taxonomy" id="355587"/>
    <lineage>
        <taxon>Eukaryota</taxon>
        <taxon>Metazoa</taxon>
        <taxon>Ecdysozoa</taxon>
        <taxon>Arthropoda</taxon>
        <taxon>Hexapoda</taxon>
        <taxon>Insecta</taxon>
        <taxon>Pterygota</taxon>
        <taxon>Neoptera</taxon>
        <taxon>Paraneoptera</taxon>
        <taxon>Hemiptera</taxon>
        <taxon>Heteroptera</taxon>
        <taxon>Panheteroptera</taxon>
        <taxon>Cimicomorpha</taxon>
        <taxon>Miridae</taxon>
        <taxon>Dicyphina</taxon>
        <taxon>Nesidiocoris</taxon>
    </lineage>
</organism>
<evidence type="ECO:0000256" key="10">
    <source>
        <dbReference type="RuleBase" id="RU351113"/>
    </source>
</evidence>
<evidence type="ECO:0000313" key="12">
    <source>
        <dbReference type="Proteomes" id="UP001307889"/>
    </source>
</evidence>
<feature type="transmembrane region" description="Helical" evidence="10">
    <location>
        <begin position="178"/>
        <end position="196"/>
    </location>
</feature>
<comment type="subcellular location">
    <subcellularLocation>
        <location evidence="1 10">Cell membrane</location>
        <topology evidence="1 10">Multi-pass membrane protein</topology>
    </subcellularLocation>
</comment>
<keyword evidence="3 10" id="KW-0716">Sensory transduction</keyword>
<evidence type="ECO:0000256" key="6">
    <source>
        <dbReference type="ARBA" id="ARBA00022989"/>
    </source>
</evidence>
<accession>A0ABN7A8A4</accession>